<protein>
    <submittedName>
        <fullName evidence="1">Uncharacterized protein</fullName>
    </submittedName>
</protein>
<dbReference type="EMBL" id="CAKOGP040001112">
    <property type="protein sequence ID" value="CAJ1942066.1"/>
    <property type="molecule type" value="Genomic_DNA"/>
</dbReference>
<dbReference type="InterPro" id="IPR032675">
    <property type="entry name" value="LRR_dom_sf"/>
</dbReference>
<reference evidence="1" key="1">
    <citation type="submission" date="2023-08" db="EMBL/GenBank/DDBJ databases">
        <authorList>
            <person name="Audoor S."/>
            <person name="Bilcke G."/>
        </authorList>
    </citation>
    <scope>NUCLEOTIDE SEQUENCE</scope>
</reference>
<dbReference type="Gene3D" id="3.80.10.10">
    <property type="entry name" value="Ribonuclease Inhibitor"/>
    <property type="match status" value="1"/>
</dbReference>
<organism evidence="1 2">
    <name type="scientific">Cylindrotheca closterium</name>
    <dbReference type="NCBI Taxonomy" id="2856"/>
    <lineage>
        <taxon>Eukaryota</taxon>
        <taxon>Sar</taxon>
        <taxon>Stramenopiles</taxon>
        <taxon>Ochrophyta</taxon>
        <taxon>Bacillariophyta</taxon>
        <taxon>Bacillariophyceae</taxon>
        <taxon>Bacillariophycidae</taxon>
        <taxon>Bacillariales</taxon>
        <taxon>Bacillariaceae</taxon>
        <taxon>Cylindrotheca</taxon>
    </lineage>
</organism>
<sequence>MLAPHIIIDEEDFRSLCQRVASNDETSDIVSLTTSSRSDNEGARQIGFVMMDQDVRDLAQALAQNTAVTELYINITRISVRGAIALMPYIISSKTLGILGLQGKLKPDWNFDIEDDDDEDDDFELENRQVVAIEVLIRAAVQNRFGLTLELQSCPVARSSLRVCFQPNSYLCELSVGAGNCQMIEDDEDLLADGLVYSTKLQEVTIVQNDGDKGLSNFLFQCCVHLPCLEKIYIGGNCSVPAALSQVHTLQDVSYMNESADENPDAISSLTCFIENADSLNRLFLQLVDLAEDQIEGLRLASEHNRSLTHIWQSPRFCKKLSDYSRRNAAFLTKWQDLRTEIEDTLFPFAAEVATKSNIGRSSLYLRLPQILSRE</sequence>
<proteinExistence type="predicted"/>
<evidence type="ECO:0000313" key="1">
    <source>
        <dbReference type="EMBL" id="CAJ1942066.1"/>
    </source>
</evidence>
<name>A0AAD2CRH5_9STRA</name>
<comment type="caution">
    <text evidence="1">The sequence shown here is derived from an EMBL/GenBank/DDBJ whole genome shotgun (WGS) entry which is preliminary data.</text>
</comment>
<dbReference type="Proteomes" id="UP001295423">
    <property type="component" value="Unassembled WGS sequence"/>
</dbReference>
<dbReference type="AlphaFoldDB" id="A0AAD2CRH5"/>
<gene>
    <name evidence="1" type="ORF">CYCCA115_LOCUS7761</name>
</gene>
<dbReference type="SUPFAM" id="SSF52047">
    <property type="entry name" value="RNI-like"/>
    <property type="match status" value="1"/>
</dbReference>
<evidence type="ECO:0000313" key="2">
    <source>
        <dbReference type="Proteomes" id="UP001295423"/>
    </source>
</evidence>
<keyword evidence="2" id="KW-1185">Reference proteome</keyword>
<accession>A0AAD2CRH5</accession>